<dbReference type="Proteomes" id="UP000268230">
    <property type="component" value="Chromosome"/>
</dbReference>
<keyword evidence="1" id="KW-0472">Membrane</keyword>
<feature type="transmembrane region" description="Helical" evidence="1">
    <location>
        <begin position="966"/>
        <end position="987"/>
    </location>
</feature>
<dbReference type="AlphaFoldDB" id="A0A3Q8TY89"/>
<dbReference type="EMBL" id="CP034338">
    <property type="protein sequence ID" value="AZL67049.1"/>
    <property type="molecule type" value="Genomic_DNA"/>
</dbReference>
<proteinExistence type="predicted"/>
<dbReference type="KEGG" id="pory:EJA05_04570"/>
<sequence>MFSDALFPNLSLLHKEGSPTSVQELLVQVSMLALAVQTHFAESPRFTAEPVEENAQESWFSADEIGALLPDWHELMQKWWVEQEQYHRDLSTLRMSLYPLMELEVAILAMAEPAIKHRIEALFAAGVDTYVGQVTVQAGDYSGRLPGCFVVTRDLERATEGDEDFVLYGLSWGAWFDDQPVSAAQRLEQVLNSGQPWTNMLPQALRQAISEGAQLALSFDETAYSVSRQLVRDLKTLQDSLLAELQARAEEEPISAGMLNAATRLDGWVGGLKERIADHLAAYRLASRPRWLRRLNGEALETYLALQASRDQASRRITEHLGHLSDYRSFAEQGIRNWLDEHANGLWISPSKTRLSVRSVFPDARGQRECSLLDWVLTGGYRGYNLFIEAVEPAFRDTLTQGFMQLMINGLGLHLGYREQASAMYQQPDTQELLGGLVTAELAFSASAARYANEIPEHVHAFLTASLEGEQAAEGIELKQVHLQRQPLLGVVCLVEDDAFTLYAPGAPFGALRRFATELDLQRALVDMVRTPVGVAYILERSELDVRESQQVAIGQGRLPLGAFRLVPLRKGFLAQMLDDMTTGLLDNVLEATPQWSIDASPEDRERLASLDNELLAIQPAYLASNQMPTLLGFAQQRATARLNEFPGNKGGWIDADTVIFETPEGELTFTQLMAWGYPSDSNFVGFTSMRSSVGQDLSHLDIRLLASAIRVSSSSIRDSYVSVIESHYASDDSPEHARRLRLHGLVMGLKVRRDFLVASLDGHLDESRTSWLREIALTPSQEDVLEHHNFRRFAFNRGRLRFIDGVYAVDAPDDERFVYLSDAEGGRAVRSFREIAARWTLENLGAYFLPRVIHSDKAAMRAMDKDREKNGERVVLNAYAYSPPRLVHWDEDFERRALHLILDAKSQTITVFERYIETLDRVLSPVVSVLTMPFPPLAAVVSLFQAQRSFRKAATAWWDGKTGAAVFYMALGIFSVASATGLNSAVGNVISSAWNKLFPNPSGPLGQLLKELFSEVVLKSASPALGGVGRVMDEEFVALGRLLLEQADSRFR</sequence>
<organism evidence="2 3">
    <name type="scientific">Pseudomonas entomophila</name>
    <dbReference type="NCBI Taxonomy" id="312306"/>
    <lineage>
        <taxon>Bacteria</taxon>
        <taxon>Pseudomonadati</taxon>
        <taxon>Pseudomonadota</taxon>
        <taxon>Gammaproteobacteria</taxon>
        <taxon>Pseudomonadales</taxon>
        <taxon>Pseudomonadaceae</taxon>
        <taxon>Pseudomonas</taxon>
    </lineage>
</organism>
<evidence type="ECO:0000313" key="2">
    <source>
        <dbReference type="EMBL" id="AZL67049.1"/>
    </source>
</evidence>
<name>A0A3Q8TY89_9PSED</name>
<keyword evidence="1" id="KW-0812">Transmembrane</keyword>
<dbReference type="OrthoDB" id="6992712at2"/>
<reference evidence="2 3" key="1">
    <citation type="submission" date="2018-12" db="EMBL/GenBank/DDBJ databases">
        <authorList>
            <person name="Li S."/>
            <person name="Yang R."/>
            <person name="Chen G."/>
            <person name="Zou L."/>
            <person name="Zhang C."/>
            <person name="Chen Y."/>
            <person name="Liu Z."/>
            <person name="Li Y."/>
            <person name="Yan Y."/>
            <person name="Huang M."/>
            <person name="Chen T."/>
        </authorList>
    </citation>
    <scope>NUCLEOTIDE SEQUENCE [LARGE SCALE GENOMIC DNA]</scope>
    <source>
        <strain evidence="2 3">1257</strain>
    </source>
</reference>
<keyword evidence="1" id="KW-1133">Transmembrane helix</keyword>
<gene>
    <name evidence="2" type="ORF">EJA05_04570</name>
</gene>
<evidence type="ECO:0000313" key="3">
    <source>
        <dbReference type="Proteomes" id="UP000268230"/>
    </source>
</evidence>
<feature type="transmembrane region" description="Helical" evidence="1">
    <location>
        <begin position="923"/>
        <end position="945"/>
    </location>
</feature>
<protein>
    <submittedName>
        <fullName evidence="2">Uncharacterized protein</fullName>
    </submittedName>
</protein>
<accession>A0A3Q8TY89</accession>
<evidence type="ECO:0000256" key="1">
    <source>
        <dbReference type="SAM" id="Phobius"/>
    </source>
</evidence>